<gene>
    <name evidence="1" type="ORF">BDN72DRAFT_739457</name>
</gene>
<proteinExistence type="predicted"/>
<reference evidence="1 2" key="1">
    <citation type="journal article" date="2019" name="Nat. Ecol. Evol.">
        <title>Megaphylogeny resolves global patterns of mushroom evolution.</title>
        <authorList>
            <person name="Varga T."/>
            <person name="Krizsan K."/>
            <person name="Foldi C."/>
            <person name="Dima B."/>
            <person name="Sanchez-Garcia M."/>
            <person name="Sanchez-Ramirez S."/>
            <person name="Szollosi G.J."/>
            <person name="Szarkandi J.G."/>
            <person name="Papp V."/>
            <person name="Albert L."/>
            <person name="Andreopoulos W."/>
            <person name="Angelini C."/>
            <person name="Antonin V."/>
            <person name="Barry K.W."/>
            <person name="Bougher N.L."/>
            <person name="Buchanan P."/>
            <person name="Buyck B."/>
            <person name="Bense V."/>
            <person name="Catcheside P."/>
            <person name="Chovatia M."/>
            <person name="Cooper J."/>
            <person name="Damon W."/>
            <person name="Desjardin D."/>
            <person name="Finy P."/>
            <person name="Geml J."/>
            <person name="Haridas S."/>
            <person name="Hughes K."/>
            <person name="Justo A."/>
            <person name="Karasinski D."/>
            <person name="Kautmanova I."/>
            <person name="Kiss B."/>
            <person name="Kocsube S."/>
            <person name="Kotiranta H."/>
            <person name="LaButti K.M."/>
            <person name="Lechner B.E."/>
            <person name="Liimatainen K."/>
            <person name="Lipzen A."/>
            <person name="Lukacs Z."/>
            <person name="Mihaltcheva S."/>
            <person name="Morgado L.N."/>
            <person name="Niskanen T."/>
            <person name="Noordeloos M.E."/>
            <person name="Ohm R.A."/>
            <person name="Ortiz-Santana B."/>
            <person name="Ovrebo C."/>
            <person name="Racz N."/>
            <person name="Riley R."/>
            <person name="Savchenko A."/>
            <person name="Shiryaev A."/>
            <person name="Soop K."/>
            <person name="Spirin V."/>
            <person name="Szebenyi C."/>
            <person name="Tomsovsky M."/>
            <person name="Tulloss R.E."/>
            <person name="Uehling J."/>
            <person name="Grigoriev I.V."/>
            <person name="Vagvolgyi C."/>
            <person name="Papp T."/>
            <person name="Martin F.M."/>
            <person name="Miettinen O."/>
            <person name="Hibbett D.S."/>
            <person name="Nagy L.G."/>
        </authorList>
    </citation>
    <scope>NUCLEOTIDE SEQUENCE [LARGE SCALE GENOMIC DNA]</scope>
    <source>
        <strain evidence="1 2">NL-1719</strain>
    </source>
</reference>
<dbReference type="Proteomes" id="UP000308600">
    <property type="component" value="Unassembled WGS sequence"/>
</dbReference>
<dbReference type="EMBL" id="ML208756">
    <property type="protein sequence ID" value="TFK60579.1"/>
    <property type="molecule type" value="Genomic_DNA"/>
</dbReference>
<organism evidence="1 2">
    <name type="scientific">Pluteus cervinus</name>
    <dbReference type="NCBI Taxonomy" id="181527"/>
    <lineage>
        <taxon>Eukaryota</taxon>
        <taxon>Fungi</taxon>
        <taxon>Dikarya</taxon>
        <taxon>Basidiomycota</taxon>
        <taxon>Agaricomycotina</taxon>
        <taxon>Agaricomycetes</taxon>
        <taxon>Agaricomycetidae</taxon>
        <taxon>Agaricales</taxon>
        <taxon>Pluteineae</taxon>
        <taxon>Pluteaceae</taxon>
        <taxon>Pluteus</taxon>
    </lineage>
</organism>
<evidence type="ECO:0000313" key="1">
    <source>
        <dbReference type="EMBL" id="TFK60579.1"/>
    </source>
</evidence>
<feature type="non-terminal residue" evidence="1">
    <location>
        <position position="66"/>
    </location>
</feature>
<name>A0ACD3A4K2_9AGAR</name>
<evidence type="ECO:0000313" key="2">
    <source>
        <dbReference type="Proteomes" id="UP000308600"/>
    </source>
</evidence>
<feature type="non-terminal residue" evidence="1">
    <location>
        <position position="1"/>
    </location>
</feature>
<protein>
    <submittedName>
        <fullName evidence="1">Uncharacterized protein</fullName>
    </submittedName>
</protein>
<keyword evidence="2" id="KW-1185">Reference proteome</keyword>
<accession>A0ACD3A4K2</accession>
<sequence>GHWPRVWKESETVVIPKPGRPDYTKTKAYRPIALLSTTSKLCEKVLASRLQYLSQVRGSRLTHPAQ</sequence>